<feature type="active site" description="Charge relay system" evidence="5">
    <location>
        <position position="426"/>
    </location>
</feature>
<dbReference type="SUPFAM" id="SSF52743">
    <property type="entry name" value="Subtilisin-like"/>
    <property type="match status" value="1"/>
</dbReference>
<dbReference type="PROSITE" id="PS00137">
    <property type="entry name" value="SUBTILASE_HIS"/>
    <property type="match status" value="1"/>
</dbReference>
<keyword evidence="2 5" id="KW-0645">Protease</keyword>
<dbReference type="InterPro" id="IPR000209">
    <property type="entry name" value="Peptidase_S8/S53_dom"/>
</dbReference>
<dbReference type="InterPro" id="IPR036852">
    <property type="entry name" value="Peptidase_S8/S53_dom_sf"/>
</dbReference>
<evidence type="ECO:0000256" key="5">
    <source>
        <dbReference type="PROSITE-ProRule" id="PRU01240"/>
    </source>
</evidence>
<dbReference type="PANTHER" id="PTHR43806:SF65">
    <property type="entry name" value="SERINE PROTEASE APRX"/>
    <property type="match status" value="1"/>
</dbReference>
<keyword evidence="3 5" id="KW-0378">Hydrolase</keyword>
<dbReference type="PROSITE" id="PS00138">
    <property type="entry name" value="SUBTILASE_SER"/>
    <property type="match status" value="1"/>
</dbReference>
<dbReference type="InterPro" id="IPR050131">
    <property type="entry name" value="Peptidase_S8_subtilisin-like"/>
</dbReference>
<dbReference type="CDD" id="cd07487">
    <property type="entry name" value="Peptidases_S8_1"/>
    <property type="match status" value="1"/>
</dbReference>
<evidence type="ECO:0000256" key="1">
    <source>
        <dbReference type="ARBA" id="ARBA00011073"/>
    </source>
</evidence>
<evidence type="ECO:0000256" key="4">
    <source>
        <dbReference type="ARBA" id="ARBA00022825"/>
    </source>
</evidence>
<dbReference type="EC" id="3.4.-.-" evidence="9"/>
<dbReference type="GO" id="GO:0016787">
    <property type="term" value="F:hydrolase activity"/>
    <property type="evidence" value="ECO:0007669"/>
    <property type="project" value="UniProtKB-KW"/>
</dbReference>
<dbReference type="PRINTS" id="PR00723">
    <property type="entry name" value="SUBTILISIN"/>
</dbReference>
<evidence type="ECO:0000259" key="8">
    <source>
        <dbReference type="Pfam" id="PF00082"/>
    </source>
</evidence>
<evidence type="ECO:0000313" key="10">
    <source>
        <dbReference type="Proteomes" id="UP001595699"/>
    </source>
</evidence>
<dbReference type="PROSITE" id="PS00136">
    <property type="entry name" value="SUBTILASE_ASP"/>
    <property type="match status" value="1"/>
</dbReference>
<protein>
    <submittedName>
        <fullName evidence="9">S8 family peptidase</fullName>
        <ecNumber evidence="9">3.4.-.-</ecNumber>
    </submittedName>
</protein>
<accession>A0ABV7Y9K9</accession>
<gene>
    <name evidence="9" type="ORF">ACFOUW_08305</name>
</gene>
<dbReference type="InterPro" id="IPR022398">
    <property type="entry name" value="Peptidase_S8_His-AS"/>
</dbReference>
<feature type="region of interest" description="Disordered" evidence="7">
    <location>
        <begin position="1"/>
        <end position="24"/>
    </location>
</feature>
<dbReference type="InterPro" id="IPR023828">
    <property type="entry name" value="Peptidase_S8_Ser-AS"/>
</dbReference>
<dbReference type="PROSITE" id="PS51892">
    <property type="entry name" value="SUBTILASE"/>
    <property type="match status" value="1"/>
</dbReference>
<dbReference type="InterPro" id="IPR023827">
    <property type="entry name" value="Peptidase_S8_Asp-AS"/>
</dbReference>
<feature type="active site" description="Charge relay system" evidence="5">
    <location>
        <position position="218"/>
    </location>
</feature>
<dbReference type="Pfam" id="PF00082">
    <property type="entry name" value="Peptidase_S8"/>
    <property type="match status" value="1"/>
</dbReference>
<reference evidence="10" key="1">
    <citation type="journal article" date="2019" name="Int. J. Syst. Evol. Microbiol.">
        <title>The Global Catalogue of Microorganisms (GCM) 10K type strain sequencing project: providing services to taxonomists for standard genome sequencing and annotation.</title>
        <authorList>
            <consortium name="The Broad Institute Genomics Platform"/>
            <consortium name="The Broad Institute Genome Sequencing Center for Infectious Disease"/>
            <person name="Wu L."/>
            <person name="Ma J."/>
        </authorList>
    </citation>
    <scope>NUCLEOTIDE SEQUENCE [LARGE SCALE GENOMIC DNA]</scope>
    <source>
        <strain evidence="10">CGMCC 4.7241</strain>
    </source>
</reference>
<evidence type="ECO:0000256" key="6">
    <source>
        <dbReference type="RuleBase" id="RU003355"/>
    </source>
</evidence>
<comment type="caution">
    <text evidence="9">The sequence shown here is derived from an EMBL/GenBank/DDBJ whole genome shotgun (WGS) entry which is preliminary data.</text>
</comment>
<feature type="active site" description="Charge relay system" evidence="5">
    <location>
        <position position="250"/>
    </location>
</feature>
<keyword evidence="10" id="KW-1185">Reference proteome</keyword>
<dbReference type="Gene3D" id="3.40.50.200">
    <property type="entry name" value="Peptidase S8/S53 domain"/>
    <property type="match status" value="1"/>
</dbReference>
<dbReference type="RefSeq" id="WP_205117078.1">
    <property type="nucleotide sequence ID" value="NZ_JAFBCM010000001.1"/>
</dbReference>
<sequence>MAVSTVAALPAQAGETQRASAEPKAGKSVATVTLITGDKVTLLKAKNGRTTVLPRAARGREGITFGVREHGKVIAVYPSDAVGLVAQGKLDKRLFDVAGLVAAGYDDAKSKTLPLIVRQRPSKQLGKPKGIIPNRSLPSIGATAVKQTKKDGTKFWGWLVGSVNRKPGTSASLNGTVDKVWLDGKVKATLERSVPQVRAPQAWKAGFTGKGVRVAVLDTGIDENHQDLKGAVVARQDFSGTGDTADLFGHGTHVASIITGNGAKSAGKLKGVAPDVALVNGKVLDNEGFGSESGIIAGMDWATRTAKAKVVNMSLGGDPTDGTDPMSQAVNTLTASTGALFVIAAGNAYDNFSVGTPGAADKALTVAATERDLTTADFSSKGPRVGDFALKPDISAPGVDIAAARAAGTNIGDNLDAFYTRLSGTSMATPHVAGAAAILAQRSPKWKSDQLKTALMSTANAPKGRPWEQGAGFLNVERAVKANVWSYEGSISRFYKWPHTKVDSTSVHYVNRSTKAIKLNVAFHPADVAGAPIPAGVFSGVPKTVTVPAGGTVAVPVKIDPTKSKPNKFYVGTIIASAAGITIRNAVSVHVEPESYDVTLDYTDRNGQKVTSLDRFAQLPVVLNPYTGNFWDVRAKGGKLVARVPKGTTFAVTENLITPGKDEVAPSITVISKPSFAVTANTTVSLDARQAKKVSVKLDQNAQTEFWQLSVMEAIPDTQWHSYSLGFPSPPDAYVLATAPVAGRKYQFTYYQEAEAGDTTYETVSATSQRLPADPTYTVKDSSLSEVTFSIGSGGKALPGALGHGLAYDANGLLFNFGYERPVDLPSTRKHLVTTEVNGSVEALWSGYLYGFDSTSGNALFVQEARERAYSGTAEFRKREFLTPAYGSSAFGLHFGDGGMVLFTEPVNSANGPVFAFEDSIGGQLQLKRNGTVIGSSNNPYSVEALGSATGTATYALELQTGHQLSWLNYGRQVSGSWTFKATKPGAGDAQQYNLVAPRVSGDFSPSGDAPAGSSLPLTIQSDPGTPWLSKVELSISYDDGATWRALTVMPDPDGFKTTAPLPNVASGFASLRIKATGGDPTSTADLTILRAFGIKRVS</sequence>
<comment type="similarity">
    <text evidence="1 5 6">Belongs to the peptidase S8 family.</text>
</comment>
<evidence type="ECO:0000313" key="9">
    <source>
        <dbReference type="EMBL" id="MFC3760838.1"/>
    </source>
</evidence>
<organism evidence="9 10">
    <name type="scientific">Tenggerimyces flavus</name>
    <dbReference type="NCBI Taxonomy" id="1708749"/>
    <lineage>
        <taxon>Bacteria</taxon>
        <taxon>Bacillati</taxon>
        <taxon>Actinomycetota</taxon>
        <taxon>Actinomycetes</taxon>
        <taxon>Propionibacteriales</taxon>
        <taxon>Nocardioidaceae</taxon>
        <taxon>Tenggerimyces</taxon>
    </lineage>
</organism>
<evidence type="ECO:0000256" key="7">
    <source>
        <dbReference type="SAM" id="MobiDB-lite"/>
    </source>
</evidence>
<proteinExistence type="inferred from homology"/>
<evidence type="ECO:0000256" key="3">
    <source>
        <dbReference type="ARBA" id="ARBA00022801"/>
    </source>
</evidence>
<name>A0ABV7Y9K9_9ACTN</name>
<feature type="domain" description="Peptidase S8/S53" evidence="8">
    <location>
        <begin position="209"/>
        <end position="472"/>
    </location>
</feature>
<evidence type="ECO:0000256" key="2">
    <source>
        <dbReference type="ARBA" id="ARBA00022670"/>
    </source>
</evidence>
<dbReference type="EMBL" id="JBHRZH010000006">
    <property type="protein sequence ID" value="MFC3760838.1"/>
    <property type="molecule type" value="Genomic_DNA"/>
</dbReference>
<dbReference type="PANTHER" id="PTHR43806">
    <property type="entry name" value="PEPTIDASE S8"/>
    <property type="match status" value="1"/>
</dbReference>
<dbReference type="InterPro" id="IPR015500">
    <property type="entry name" value="Peptidase_S8_subtilisin-rel"/>
</dbReference>
<keyword evidence="4 5" id="KW-0720">Serine protease</keyword>
<dbReference type="Proteomes" id="UP001595699">
    <property type="component" value="Unassembled WGS sequence"/>
</dbReference>